<proteinExistence type="predicted"/>
<comment type="caution">
    <text evidence="1">The sequence shown here is derived from an EMBL/GenBank/DDBJ whole genome shotgun (WGS) entry which is preliminary data.</text>
</comment>
<evidence type="ECO:0000313" key="1">
    <source>
        <dbReference type="EMBL" id="KAE8930129.1"/>
    </source>
</evidence>
<accession>A0A6A3E8H1</accession>
<gene>
    <name evidence="1" type="ORF">PF009_g19773</name>
</gene>
<dbReference type="EMBL" id="QXGF01001420">
    <property type="protein sequence ID" value="KAE8930129.1"/>
    <property type="molecule type" value="Genomic_DNA"/>
</dbReference>
<evidence type="ECO:0000313" key="2">
    <source>
        <dbReference type="Proteomes" id="UP000429523"/>
    </source>
</evidence>
<dbReference type="Proteomes" id="UP000429523">
    <property type="component" value="Unassembled WGS sequence"/>
</dbReference>
<protein>
    <submittedName>
        <fullName evidence="1">Uncharacterized protein</fullName>
    </submittedName>
</protein>
<dbReference type="AlphaFoldDB" id="A0A6A3E8H1"/>
<organism evidence="1 2">
    <name type="scientific">Phytophthora fragariae</name>
    <dbReference type="NCBI Taxonomy" id="53985"/>
    <lineage>
        <taxon>Eukaryota</taxon>
        <taxon>Sar</taxon>
        <taxon>Stramenopiles</taxon>
        <taxon>Oomycota</taxon>
        <taxon>Peronosporomycetes</taxon>
        <taxon>Peronosporales</taxon>
        <taxon>Peronosporaceae</taxon>
        <taxon>Phytophthora</taxon>
    </lineage>
</organism>
<name>A0A6A3E8H1_9STRA</name>
<sequence>MHAANAHAACCCASGSLPCTCSSAVRKCWFATYELHIRKTTTGNAVFIRKKRQCCFFGKKMQCWFATYELHIRNTIKG</sequence>
<reference evidence="1 2" key="1">
    <citation type="submission" date="2018-08" db="EMBL/GenBank/DDBJ databases">
        <title>Genomic investigation of the strawberry pathogen Phytophthora fragariae indicates pathogenicity is determined by transcriptional variation in three key races.</title>
        <authorList>
            <person name="Adams T.M."/>
            <person name="Armitage A.D."/>
            <person name="Sobczyk M.K."/>
            <person name="Bates H.J."/>
            <person name="Dunwell J.M."/>
            <person name="Nellist C.F."/>
            <person name="Harrison R.J."/>
        </authorList>
    </citation>
    <scope>NUCLEOTIDE SEQUENCE [LARGE SCALE GENOMIC DNA]</scope>
    <source>
        <strain evidence="1 2">NOV-9</strain>
    </source>
</reference>